<accession>A0A2S3URT8</accession>
<feature type="transmembrane region" description="Helical" evidence="1">
    <location>
        <begin position="62"/>
        <end position="81"/>
    </location>
</feature>
<keyword evidence="1" id="KW-0472">Membrane</keyword>
<name>A0A2S3URT8_9HYPH</name>
<keyword evidence="1" id="KW-1133">Transmembrane helix</keyword>
<gene>
    <name evidence="2" type="ORF">CLV41_10650</name>
</gene>
<dbReference type="PANTHER" id="PTHR41795:SF1">
    <property type="entry name" value="EXOPOLYSACCHARIDE SYNTHESIS PROTEIN"/>
    <property type="match status" value="1"/>
</dbReference>
<dbReference type="Pfam" id="PF06055">
    <property type="entry name" value="ExoD"/>
    <property type="match status" value="1"/>
</dbReference>
<keyword evidence="1" id="KW-0812">Transmembrane</keyword>
<dbReference type="Proteomes" id="UP000236959">
    <property type="component" value="Unassembled WGS sequence"/>
</dbReference>
<evidence type="ECO:0008006" key="4">
    <source>
        <dbReference type="Google" id="ProtNLM"/>
    </source>
</evidence>
<protein>
    <recommendedName>
        <fullName evidence="4">Exopolysaccharide synthesis, ExoD</fullName>
    </recommendedName>
</protein>
<dbReference type="PIRSF" id="PIRSF033239">
    <property type="entry name" value="ExoD"/>
    <property type="match status" value="1"/>
</dbReference>
<dbReference type="PANTHER" id="PTHR41795">
    <property type="entry name" value="EXOPOLYSACCHARIDE SYNTHESIS PROTEIN"/>
    <property type="match status" value="1"/>
</dbReference>
<comment type="caution">
    <text evidence="2">The sequence shown here is derived from an EMBL/GenBank/DDBJ whole genome shotgun (WGS) entry which is preliminary data.</text>
</comment>
<organism evidence="2 3">
    <name type="scientific">Roseibium marinum</name>
    <dbReference type="NCBI Taxonomy" id="281252"/>
    <lineage>
        <taxon>Bacteria</taxon>
        <taxon>Pseudomonadati</taxon>
        <taxon>Pseudomonadota</taxon>
        <taxon>Alphaproteobacteria</taxon>
        <taxon>Hyphomicrobiales</taxon>
        <taxon>Stappiaceae</taxon>
        <taxon>Roseibium</taxon>
    </lineage>
</organism>
<dbReference type="EMBL" id="PPCN01000006">
    <property type="protein sequence ID" value="POF30438.1"/>
    <property type="molecule type" value="Genomic_DNA"/>
</dbReference>
<evidence type="ECO:0000313" key="2">
    <source>
        <dbReference type="EMBL" id="POF30438.1"/>
    </source>
</evidence>
<sequence>MSETNDDQESYRSLTRIIDRTTDVARREEVSVANLLSAFGQAGFAPLLFIPALAVVTPLSGIPAFSSLCGIMIFLIATQWLTGREDIWMPSWLTRRCISGGKLKVAMSKMRPLAAWLDGHSRKRLRFLFHRPFRYLLPLACMILGASMPLLELVPFSSSFFGAAICLIAVALITRDGLYALIALLPVGGAVWAAMAIF</sequence>
<feature type="transmembrane region" description="Helical" evidence="1">
    <location>
        <begin position="35"/>
        <end position="56"/>
    </location>
</feature>
<reference evidence="2 3" key="1">
    <citation type="submission" date="2018-01" db="EMBL/GenBank/DDBJ databases">
        <title>Genomic Encyclopedia of Archaeal and Bacterial Type Strains, Phase II (KMG-II): from individual species to whole genera.</title>
        <authorList>
            <person name="Goeker M."/>
        </authorList>
    </citation>
    <scope>NUCLEOTIDE SEQUENCE [LARGE SCALE GENOMIC DNA]</scope>
    <source>
        <strain evidence="2 3">DSM 17023</strain>
    </source>
</reference>
<dbReference type="InterPro" id="IPR010331">
    <property type="entry name" value="ExoD"/>
</dbReference>
<keyword evidence="3" id="KW-1185">Reference proteome</keyword>
<feature type="transmembrane region" description="Helical" evidence="1">
    <location>
        <begin position="132"/>
        <end position="150"/>
    </location>
</feature>
<dbReference type="AlphaFoldDB" id="A0A2S3URT8"/>
<evidence type="ECO:0000313" key="3">
    <source>
        <dbReference type="Proteomes" id="UP000236959"/>
    </source>
</evidence>
<dbReference type="OrthoDB" id="7949130at2"/>
<feature type="transmembrane region" description="Helical" evidence="1">
    <location>
        <begin position="178"/>
        <end position="197"/>
    </location>
</feature>
<proteinExistence type="predicted"/>
<dbReference type="RefSeq" id="WP_103223167.1">
    <property type="nucleotide sequence ID" value="NZ_PPCN01000006.1"/>
</dbReference>
<feature type="transmembrane region" description="Helical" evidence="1">
    <location>
        <begin position="156"/>
        <end position="173"/>
    </location>
</feature>
<evidence type="ECO:0000256" key="1">
    <source>
        <dbReference type="SAM" id="Phobius"/>
    </source>
</evidence>